<proteinExistence type="predicted"/>
<organism evidence="2 3">
    <name type="scientific">Jeotgalibacillus proteolyticus</name>
    <dbReference type="NCBI Taxonomy" id="2082395"/>
    <lineage>
        <taxon>Bacteria</taxon>
        <taxon>Bacillati</taxon>
        <taxon>Bacillota</taxon>
        <taxon>Bacilli</taxon>
        <taxon>Bacillales</taxon>
        <taxon>Caryophanaceae</taxon>
        <taxon>Jeotgalibacillus</taxon>
    </lineage>
</organism>
<evidence type="ECO:0000256" key="1">
    <source>
        <dbReference type="SAM" id="Phobius"/>
    </source>
</evidence>
<feature type="transmembrane region" description="Helical" evidence="1">
    <location>
        <begin position="47"/>
        <end position="70"/>
    </location>
</feature>
<feature type="transmembrane region" description="Helical" evidence="1">
    <location>
        <begin position="7"/>
        <end position="27"/>
    </location>
</feature>
<sequence length="136" mass="14857">MLKNILSAYHLVLAIGAFYVGGTMLLGRGVFDTFPSEWVGVMPFSSWAGLAIFGMIVFGIGNALAGAYGFIKKDRKLFIVTIAFGVLCFACASMPMFLLGEGYLPLTFLFIVSFIQIAFGLIGLAKKKSYKELNFR</sequence>
<feature type="transmembrane region" description="Helical" evidence="1">
    <location>
        <begin position="77"/>
        <end position="97"/>
    </location>
</feature>
<reference evidence="2 3" key="1">
    <citation type="submission" date="2018-02" db="EMBL/GenBank/DDBJ databases">
        <title>Jeotgalibacillus proteolyticum sp. nov. a protease producing bacterium isolated from ocean sediments of Laizhou Bay.</title>
        <authorList>
            <person name="Li Y."/>
        </authorList>
    </citation>
    <scope>NUCLEOTIDE SEQUENCE [LARGE SCALE GENOMIC DNA]</scope>
    <source>
        <strain evidence="2 3">22-7</strain>
    </source>
</reference>
<feature type="transmembrane region" description="Helical" evidence="1">
    <location>
        <begin position="103"/>
        <end position="125"/>
    </location>
</feature>
<dbReference type="AlphaFoldDB" id="A0A2S5GCI5"/>
<keyword evidence="1" id="KW-0472">Membrane</keyword>
<accession>A0A2S5GCI5</accession>
<protein>
    <submittedName>
        <fullName evidence="2">Uncharacterized protein</fullName>
    </submittedName>
</protein>
<keyword evidence="1" id="KW-0812">Transmembrane</keyword>
<gene>
    <name evidence="2" type="ORF">C4B60_07430</name>
</gene>
<keyword evidence="3" id="KW-1185">Reference proteome</keyword>
<keyword evidence="1" id="KW-1133">Transmembrane helix</keyword>
<dbReference type="EMBL" id="PREZ01000003">
    <property type="protein sequence ID" value="PPA70624.1"/>
    <property type="molecule type" value="Genomic_DNA"/>
</dbReference>
<comment type="caution">
    <text evidence="2">The sequence shown here is derived from an EMBL/GenBank/DDBJ whole genome shotgun (WGS) entry which is preliminary data.</text>
</comment>
<evidence type="ECO:0000313" key="2">
    <source>
        <dbReference type="EMBL" id="PPA70624.1"/>
    </source>
</evidence>
<dbReference type="Proteomes" id="UP000239047">
    <property type="component" value="Unassembled WGS sequence"/>
</dbReference>
<evidence type="ECO:0000313" key="3">
    <source>
        <dbReference type="Proteomes" id="UP000239047"/>
    </source>
</evidence>
<name>A0A2S5GCI5_9BACL</name>
<dbReference type="RefSeq" id="WP_104057375.1">
    <property type="nucleotide sequence ID" value="NZ_PREZ01000003.1"/>
</dbReference>
<dbReference type="OrthoDB" id="2439941at2"/>